<accession>A0A848F7A5</accession>
<reference evidence="8 9" key="1">
    <citation type="submission" date="2020-04" db="EMBL/GenBank/DDBJ databases">
        <title>Azohydromonas sp. isolated from soil.</title>
        <authorList>
            <person name="Dahal R.H."/>
        </authorList>
    </citation>
    <scope>NUCLEOTIDE SEQUENCE [LARGE SCALE GENOMIC DNA]</scope>
    <source>
        <strain evidence="8 9">G-1-1-14</strain>
    </source>
</reference>
<organism evidence="8 9">
    <name type="scientific">Azohydromonas caseinilytica</name>
    <dbReference type="NCBI Taxonomy" id="2728836"/>
    <lineage>
        <taxon>Bacteria</taxon>
        <taxon>Pseudomonadati</taxon>
        <taxon>Pseudomonadota</taxon>
        <taxon>Betaproteobacteria</taxon>
        <taxon>Burkholderiales</taxon>
        <taxon>Sphaerotilaceae</taxon>
        <taxon>Azohydromonas</taxon>
    </lineage>
</organism>
<dbReference type="GO" id="GO:0005975">
    <property type="term" value="P:carbohydrate metabolic process"/>
    <property type="evidence" value="ECO:0007669"/>
    <property type="project" value="InterPro"/>
</dbReference>
<comment type="function">
    <text evidence="6">Catalyzes the reduction of dTDP-6-deoxy-L-lyxo-4-hexulose to yield dTDP-L-rhamnose.</text>
</comment>
<dbReference type="GO" id="GO:0019305">
    <property type="term" value="P:dTDP-rhamnose biosynthetic process"/>
    <property type="evidence" value="ECO:0007669"/>
    <property type="project" value="UniProtKB-UniPathway"/>
</dbReference>
<comment type="pathway">
    <text evidence="1 6">Carbohydrate biosynthesis; dTDP-L-rhamnose biosynthesis.</text>
</comment>
<proteinExistence type="inferred from homology"/>
<dbReference type="PANTHER" id="PTHR10491:SF4">
    <property type="entry name" value="METHIONINE ADENOSYLTRANSFERASE 2 SUBUNIT BETA"/>
    <property type="match status" value="1"/>
</dbReference>
<dbReference type="SUPFAM" id="SSF51735">
    <property type="entry name" value="NAD(P)-binding Rossmann-fold domains"/>
    <property type="match status" value="1"/>
</dbReference>
<dbReference type="Gene3D" id="3.20.20.80">
    <property type="entry name" value="Glycosidases"/>
    <property type="match status" value="1"/>
</dbReference>
<comment type="caution">
    <text evidence="8">The sequence shown here is derived from an EMBL/GenBank/DDBJ whole genome shotgun (WGS) entry which is preliminary data.</text>
</comment>
<evidence type="ECO:0000256" key="6">
    <source>
        <dbReference type="RuleBase" id="RU364082"/>
    </source>
</evidence>
<evidence type="ECO:0000256" key="3">
    <source>
        <dbReference type="ARBA" id="ARBA00012929"/>
    </source>
</evidence>
<comment type="catalytic activity">
    <reaction evidence="5 6">
        <text>dTDP-beta-L-rhamnose + NADP(+) = dTDP-4-dehydro-beta-L-rhamnose + NADPH + H(+)</text>
        <dbReference type="Rhea" id="RHEA:21796"/>
        <dbReference type="ChEBI" id="CHEBI:15378"/>
        <dbReference type="ChEBI" id="CHEBI:57510"/>
        <dbReference type="ChEBI" id="CHEBI:57783"/>
        <dbReference type="ChEBI" id="CHEBI:58349"/>
        <dbReference type="ChEBI" id="CHEBI:62830"/>
        <dbReference type="EC" id="1.1.1.133"/>
    </reaction>
</comment>
<comment type="cofactor">
    <cofactor evidence="6">
        <name>Mg(2+)</name>
        <dbReference type="ChEBI" id="CHEBI:18420"/>
    </cofactor>
    <text evidence="6">Binds 1 Mg(2+) ion per monomer.</text>
</comment>
<dbReference type="GO" id="GO:0008831">
    <property type="term" value="F:dTDP-4-dehydrorhamnose reductase activity"/>
    <property type="evidence" value="ECO:0007669"/>
    <property type="project" value="UniProtKB-EC"/>
</dbReference>
<dbReference type="InterPro" id="IPR005913">
    <property type="entry name" value="dTDP_dehydrorham_reduct"/>
</dbReference>
<dbReference type="PANTHER" id="PTHR10491">
    <property type="entry name" value="DTDP-4-DEHYDRORHAMNOSE REDUCTASE"/>
    <property type="match status" value="1"/>
</dbReference>
<gene>
    <name evidence="8" type="ORF">HHL10_09650</name>
</gene>
<sequence>MAGLELWAAPEATVNRVGDRYLDQLQCSGFAERLDDLDRLASLGARRIRFPLLWERTEQPDGTSDFTWADARMARLRELKLEPIVGLLHHGSGPMHTSLLDPDFPAKLEAYARAVAERYPWATDWTPVNEPVTTARFSGLYGLWYPHRADGHGFVRALMNEVLGTAAAMRAIRTVQPRARLVQTEDIGFIHSTPELQYQARHDNARRWLALDLLAGRVDERHPMRGYLLAHGATEAELAALREPDADMLIGINCYVTSERFLDHRLERYPAHLHGGNGRDRYVDTEAVRVLGAHVGGFEARLREVAARYPQYPLAITEVHIGCTREEQMRWLVQTWNTAQQLREQGVRLQALTLWAAFGTFDWDSLVTQPRGRYESGAWDVRGPVPRETALAALARDLGAGRAPAHPVLQGPGWWQREERHAYPPHGEVQARRCGGRPLLIVGARGTLGQAFARLCRQRGLPYRLLRRDELDITRSADVRALLEASNAWAVINAAGYVRVDDAESDPRQWHDNALGPITLARACARAGVPLLSFSSDLVFDGRQQHPYRESDPVNPLNAYGLAKARAEQALTRLPQALVVRTSAFFGPWDRYNFLHVGLERLARGEPWTAPHDQVVSPTYVPDLVHACLDLLIDGQSGLWHVANRGAVSWYDFACSAAEAAGHPRHLVQGVGSDTLGLRAARPPYSVLGSEHGEFTAALDDALQRFLADAPRLLNEAPPAAAFGIGR</sequence>
<keyword evidence="6" id="KW-0521">NADP</keyword>
<dbReference type="UniPathway" id="UPA00124"/>
<comment type="similarity">
    <text evidence="2 6">Belongs to the dTDP-4-dehydrorhamnose reductase family.</text>
</comment>
<evidence type="ECO:0000313" key="9">
    <source>
        <dbReference type="Proteomes" id="UP000574067"/>
    </source>
</evidence>
<dbReference type="InterPro" id="IPR036291">
    <property type="entry name" value="NAD(P)-bd_dom_sf"/>
</dbReference>
<evidence type="ECO:0000256" key="1">
    <source>
        <dbReference type="ARBA" id="ARBA00004781"/>
    </source>
</evidence>
<dbReference type="AlphaFoldDB" id="A0A848F7A5"/>
<protein>
    <recommendedName>
        <fullName evidence="4 6">dTDP-4-dehydrorhamnose reductase</fullName>
        <ecNumber evidence="3 6">1.1.1.133</ecNumber>
    </recommendedName>
</protein>
<dbReference type="CDD" id="cd05254">
    <property type="entry name" value="dTDP_HR_like_SDR_e"/>
    <property type="match status" value="1"/>
</dbReference>
<evidence type="ECO:0000256" key="4">
    <source>
        <dbReference type="ARBA" id="ARBA00017099"/>
    </source>
</evidence>
<dbReference type="RefSeq" id="WP_169160145.1">
    <property type="nucleotide sequence ID" value="NZ_JABBFW010000005.1"/>
</dbReference>
<name>A0A848F7A5_9BURK</name>
<dbReference type="InterPro" id="IPR029903">
    <property type="entry name" value="RmlD-like-bd"/>
</dbReference>
<dbReference type="SUPFAM" id="SSF51445">
    <property type="entry name" value="(Trans)glycosidases"/>
    <property type="match status" value="1"/>
</dbReference>
<feature type="domain" description="RmlD-like substrate binding" evidence="7">
    <location>
        <begin position="439"/>
        <end position="694"/>
    </location>
</feature>
<dbReference type="Pfam" id="PF04321">
    <property type="entry name" value="RmlD_sub_bind"/>
    <property type="match status" value="1"/>
</dbReference>
<dbReference type="Proteomes" id="UP000574067">
    <property type="component" value="Unassembled WGS sequence"/>
</dbReference>
<evidence type="ECO:0000256" key="2">
    <source>
        <dbReference type="ARBA" id="ARBA00010944"/>
    </source>
</evidence>
<dbReference type="EMBL" id="JABBFW010000005">
    <property type="protein sequence ID" value="NML15242.1"/>
    <property type="molecule type" value="Genomic_DNA"/>
</dbReference>
<dbReference type="GO" id="GO:0004553">
    <property type="term" value="F:hydrolase activity, hydrolyzing O-glycosyl compounds"/>
    <property type="evidence" value="ECO:0007669"/>
    <property type="project" value="InterPro"/>
</dbReference>
<dbReference type="Gene3D" id="3.90.25.10">
    <property type="entry name" value="UDP-galactose 4-epimerase, domain 1"/>
    <property type="match status" value="1"/>
</dbReference>
<dbReference type="InterPro" id="IPR017853">
    <property type="entry name" value="GH"/>
</dbReference>
<dbReference type="EC" id="1.1.1.133" evidence="3 6"/>
<evidence type="ECO:0000313" key="8">
    <source>
        <dbReference type="EMBL" id="NML15242.1"/>
    </source>
</evidence>
<keyword evidence="9" id="KW-1185">Reference proteome</keyword>
<dbReference type="Gene3D" id="3.40.50.720">
    <property type="entry name" value="NAD(P)-binding Rossmann-like Domain"/>
    <property type="match status" value="1"/>
</dbReference>
<evidence type="ECO:0000259" key="7">
    <source>
        <dbReference type="Pfam" id="PF04321"/>
    </source>
</evidence>
<keyword evidence="6" id="KW-0560">Oxidoreductase</keyword>
<evidence type="ECO:0000256" key="5">
    <source>
        <dbReference type="ARBA" id="ARBA00048200"/>
    </source>
</evidence>